<dbReference type="GO" id="GO:0046872">
    <property type="term" value="F:metal ion binding"/>
    <property type="evidence" value="ECO:0007669"/>
    <property type="project" value="UniProtKB-KW"/>
</dbReference>
<feature type="domain" description="Sulfatase N-terminal" evidence="4">
    <location>
        <begin position="23"/>
        <end position="381"/>
    </location>
</feature>
<keyword evidence="1" id="KW-0479">Metal-binding</keyword>
<keyword evidence="3" id="KW-0732">Signal</keyword>
<dbReference type="Proteomes" id="UP000346198">
    <property type="component" value="Unassembled WGS sequence"/>
</dbReference>
<proteinExistence type="predicted"/>
<feature type="chain" id="PRO_5028919477" evidence="3">
    <location>
        <begin position="20"/>
        <end position="479"/>
    </location>
</feature>
<dbReference type="InterPro" id="IPR000917">
    <property type="entry name" value="Sulfatase_N"/>
</dbReference>
<keyword evidence="2" id="KW-0378">Hydrolase</keyword>
<dbReference type="PANTHER" id="PTHR45953:SF1">
    <property type="entry name" value="IDURONATE 2-SULFATASE"/>
    <property type="match status" value="1"/>
</dbReference>
<protein>
    <submittedName>
        <fullName evidence="5">Arylsulfatase</fullName>
    </submittedName>
</protein>
<dbReference type="InterPro" id="IPR017850">
    <property type="entry name" value="Alkaline_phosphatase_core_sf"/>
</dbReference>
<dbReference type="EMBL" id="CAAHFH010000001">
    <property type="protein sequence ID" value="VGO18604.1"/>
    <property type="molecule type" value="Genomic_DNA"/>
</dbReference>
<name>A0A6C2UGW3_9BACT</name>
<dbReference type="Gene3D" id="3.40.720.10">
    <property type="entry name" value="Alkaline Phosphatase, subunit A"/>
    <property type="match status" value="1"/>
</dbReference>
<feature type="signal peptide" evidence="3">
    <location>
        <begin position="1"/>
        <end position="19"/>
    </location>
</feature>
<keyword evidence="6" id="KW-1185">Reference proteome</keyword>
<evidence type="ECO:0000259" key="4">
    <source>
        <dbReference type="Pfam" id="PF00884"/>
    </source>
</evidence>
<reference evidence="5 6" key="1">
    <citation type="submission" date="2019-04" db="EMBL/GenBank/DDBJ databases">
        <authorList>
            <person name="Van Vliet M D."/>
        </authorList>
    </citation>
    <scope>NUCLEOTIDE SEQUENCE [LARGE SCALE GENOMIC DNA]</scope>
    <source>
        <strain evidence="5 6">F21</strain>
    </source>
</reference>
<dbReference type="GO" id="GO:0008484">
    <property type="term" value="F:sulfuric ester hydrolase activity"/>
    <property type="evidence" value="ECO:0007669"/>
    <property type="project" value="TreeGrafter"/>
</dbReference>
<evidence type="ECO:0000313" key="5">
    <source>
        <dbReference type="EMBL" id="VGO18604.1"/>
    </source>
</evidence>
<dbReference type="AlphaFoldDB" id="A0A6C2UGW3"/>
<evidence type="ECO:0000256" key="2">
    <source>
        <dbReference type="ARBA" id="ARBA00022801"/>
    </source>
</evidence>
<accession>A0A6C2UGW3</accession>
<dbReference type="GO" id="GO:0005737">
    <property type="term" value="C:cytoplasm"/>
    <property type="evidence" value="ECO:0007669"/>
    <property type="project" value="TreeGrafter"/>
</dbReference>
<evidence type="ECO:0000313" key="6">
    <source>
        <dbReference type="Proteomes" id="UP000346198"/>
    </source>
</evidence>
<dbReference type="RefSeq" id="WP_168432951.1">
    <property type="nucleotide sequence ID" value="NZ_CAAHFH010000001.1"/>
</dbReference>
<organism evidence="5 6">
    <name type="scientific">Pontiella sulfatireligans</name>
    <dbReference type="NCBI Taxonomy" id="2750658"/>
    <lineage>
        <taxon>Bacteria</taxon>
        <taxon>Pseudomonadati</taxon>
        <taxon>Kiritimatiellota</taxon>
        <taxon>Kiritimatiellia</taxon>
        <taxon>Kiritimatiellales</taxon>
        <taxon>Pontiellaceae</taxon>
        <taxon>Pontiella</taxon>
    </lineage>
</organism>
<sequence>MKLFTMISLSLLCAGTLSAETRPNIIWIEADDLMPRFMNKLGDGFGLTPNLDRLATVGTYFPNAMCQGPMCGPSRNGLLANLYSHNLGFYRNGHLRNMPKGTWTFPPVLQKAGYQTAYIGKSHVKASADNPKASKDDALHGYGFDYVQCTGERYAMWKALSQDKPISGPFVEHLKRRGKYEQFLQDADGYGKKSTMEEDIDYLDGFTAQVAIHWLTKERDSKKPFFMWFNFCLPHGPYDVPQRWYDKVADLKIPPPKTDRFGHDIPEPLLVDNRPIKNAEGVAKDRLGEAASVAFMDARIGELLDALETAGQLENTVVVFFSDHSIFLGNHGRLHKGTLFEESLSTSMIVCFPKRFAGDKINVHPMELMDLVPTTFELAGIKSPNEIAKNGLSIVPLLEGKKTNGRTYAFSEILGAQSACDGRYRYIISEGVEILYDHETDPWEMENVASKYPEITAKMGKAVADWMENTGPVYPPKTF</sequence>
<dbReference type="PANTHER" id="PTHR45953">
    <property type="entry name" value="IDURONATE 2-SULFATASE"/>
    <property type="match status" value="1"/>
</dbReference>
<dbReference type="Pfam" id="PF00884">
    <property type="entry name" value="Sulfatase"/>
    <property type="match status" value="1"/>
</dbReference>
<evidence type="ECO:0000256" key="3">
    <source>
        <dbReference type="SAM" id="SignalP"/>
    </source>
</evidence>
<evidence type="ECO:0000256" key="1">
    <source>
        <dbReference type="ARBA" id="ARBA00022723"/>
    </source>
</evidence>
<dbReference type="SUPFAM" id="SSF53649">
    <property type="entry name" value="Alkaline phosphatase-like"/>
    <property type="match status" value="1"/>
</dbReference>
<gene>
    <name evidence="5" type="ORF">SCARR_00657</name>
</gene>